<evidence type="ECO:0000256" key="2">
    <source>
        <dbReference type="SAM" id="Phobius"/>
    </source>
</evidence>
<feature type="transmembrane region" description="Helical" evidence="2">
    <location>
        <begin position="126"/>
        <end position="147"/>
    </location>
</feature>
<reference evidence="4 5" key="1">
    <citation type="submission" date="2024-07" db="EMBL/GenBank/DDBJ databases">
        <title>Draft sequence of the Neodothiora populina.</title>
        <authorList>
            <person name="Drown D.D."/>
            <person name="Schuette U.S."/>
            <person name="Buechlein A.B."/>
            <person name="Rusch D.R."/>
            <person name="Winton L.W."/>
            <person name="Adams G.A."/>
        </authorList>
    </citation>
    <scope>NUCLEOTIDE SEQUENCE [LARGE SCALE GENOMIC DNA]</scope>
    <source>
        <strain evidence="4 5">CPC 39397</strain>
    </source>
</reference>
<name>A0ABR3PAW6_9PEZI</name>
<dbReference type="EMBL" id="JBFMKM010000010">
    <property type="protein sequence ID" value="KAL1303303.1"/>
    <property type="molecule type" value="Genomic_DNA"/>
</dbReference>
<dbReference type="PANTHER" id="PTHR37013">
    <property type="entry name" value="INTEGRAL MEMBRANE PROTEIN (AFU_ORTHOLOGUE AFUA_1G05950)-RELATED"/>
    <property type="match status" value="1"/>
</dbReference>
<keyword evidence="5" id="KW-1185">Reference proteome</keyword>
<dbReference type="PANTHER" id="PTHR37013:SF3">
    <property type="entry name" value="INTEGRAL MEMBRANE PROTEIN (AFU_ORTHOLOGUE AFUA_1G05950)"/>
    <property type="match status" value="1"/>
</dbReference>
<keyword evidence="2" id="KW-1133">Transmembrane helix</keyword>
<feature type="transmembrane region" description="Helical" evidence="2">
    <location>
        <begin position="206"/>
        <end position="226"/>
    </location>
</feature>
<feature type="transmembrane region" description="Helical" evidence="2">
    <location>
        <begin position="29"/>
        <end position="52"/>
    </location>
</feature>
<organism evidence="4 5">
    <name type="scientific">Neodothiora populina</name>
    <dbReference type="NCBI Taxonomy" id="2781224"/>
    <lineage>
        <taxon>Eukaryota</taxon>
        <taxon>Fungi</taxon>
        <taxon>Dikarya</taxon>
        <taxon>Ascomycota</taxon>
        <taxon>Pezizomycotina</taxon>
        <taxon>Dothideomycetes</taxon>
        <taxon>Dothideomycetidae</taxon>
        <taxon>Dothideales</taxon>
        <taxon>Dothioraceae</taxon>
        <taxon>Neodothiora</taxon>
    </lineage>
</organism>
<keyword evidence="2" id="KW-0472">Membrane</keyword>
<keyword evidence="2" id="KW-0812">Transmembrane</keyword>
<feature type="compositionally biased region" description="Polar residues" evidence="1">
    <location>
        <begin position="290"/>
        <end position="308"/>
    </location>
</feature>
<feature type="transmembrane region" description="Helical" evidence="2">
    <location>
        <begin position="59"/>
        <end position="76"/>
    </location>
</feature>
<dbReference type="Proteomes" id="UP001562354">
    <property type="component" value="Unassembled WGS sequence"/>
</dbReference>
<gene>
    <name evidence="4" type="ORF">AAFC00_006708</name>
</gene>
<sequence>MASRNSTLVSPGNGIVGGYTGDNMNILRAMMSFTAIALYNSAEIIILIFFVFKKYSGTYFWSLLVTALAIPIYIVGAWGKLVSLFEHDLTPVTMTTLGWIVMVTGQSLVLWSRLHLITQNQKLLKMILYGILINTSLMCPSTAVLVFGANSSSSMKYVRGYEVMERIQMVAFTVQELLISGIYLWEINRLLKVVYEGRTRKIMWEIAAVNIAIIVADIALVSVEFADLYQIQITLKGMIYSIKLKLEFGVLSKLVKTVCTRKELSIEVSDESQNDKALPGLVPTFRSATSMSAGTSPTMVNSNASSSQGKRRDSDFSSDLTHIRSVGSSSGDFRGGGDVTAMEVLKDDYAHHHHYHPSHCHAEMPAQLHRWSSRASADSDFYPGRLV</sequence>
<feature type="region of interest" description="Disordered" evidence="1">
    <location>
        <begin position="290"/>
        <end position="334"/>
    </location>
</feature>
<comment type="caution">
    <text evidence="4">The sequence shown here is derived from an EMBL/GenBank/DDBJ whole genome shotgun (WGS) entry which is preliminary data.</text>
</comment>
<protein>
    <recommendedName>
        <fullName evidence="3">DUF7703 domain-containing protein</fullName>
    </recommendedName>
</protein>
<feature type="domain" description="DUF7703" evidence="3">
    <location>
        <begin position="29"/>
        <end position="256"/>
    </location>
</feature>
<evidence type="ECO:0000259" key="3">
    <source>
        <dbReference type="Pfam" id="PF24802"/>
    </source>
</evidence>
<evidence type="ECO:0000313" key="5">
    <source>
        <dbReference type="Proteomes" id="UP001562354"/>
    </source>
</evidence>
<feature type="transmembrane region" description="Helical" evidence="2">
    <location>
        <begin position="167"/>
        <end position="185"/>
    </location>
</feature>
<accession>A0ABR3PAW6</accession>
<evidence type="ECO:0000313" key="4">
    <source>
        <dbReference type="EMBL" id="KAL1303303.1"/>
    </source>
</evidence>
<dbReference type="Pfam" id="PF24802">
    <property type="entry name" value="DUF7703"/>
    <property type="match status" value="1"/>
</dbReference>
<evidence type="ECO:0000256" key="1">
    <source>
        <dbReference type="SAM" id="MobiDB-lite"/>
    </source>
</evidence>
<dbReference type="RefSeq" id="XP_069199578.1">
    <property type="nucleotide sequence ID" value="XM_069346699.1"/>
</dbReference>
<dbReference type="GeneID" id="95980407"/>
<feature type="transmembrane region" description="Helical" evidence="2">
    <location>
        <begin position="96"/>
        <end position="114"/>
    </location>
</feature>
<dbReference type="InterPro" id="IPR056120">
    <property type="entry name" value="DUF7703"/>
</dbReference>
<proteinExistence type="predicted"/>